<keyword evidence="5" id="KW-1185">Reference proteome</keyword>
<accession>A0A1R4JVW6</accession>
<dbReference type="SUPFAM" id="SSF54593">
    <property type="entry name" value="Glyoxalase/Bleomycin resistance protein/Dihydroxybiphenyl dioxygenase"/>
    <property type="match status" value="1"/>
</dbReference>
<dbReference type="PROSITE" id="PS51819">
    <property type="entry name" value="VOC"/>
    <property type="match status" value="1"/>
</dbReference>
<evidence type="ECO:0000313" key="4">
    <source>
        <dbReference type="Proteomes" id="UP000196230"/>
    </source>
</evidence>
<dbReference type="AlphaFoldDB" id="A0A1R4JVW6"/>
<evidence type="ECO:0000313" key="2">
    <source>
        <dbReference type="EMBL" id="SJN36197.1"/>
    </source>
</evidence>
<dbReference type="OrthoDB" id="4265398at2"/>
<gene>
    <name evidence="3" type="ORF">E4A49_06450</name>
    <name evidence="2" type="ORF">FM125_10975</name>
</gene>
<name>A0A1R4JVW6_9MICC</name>
<reference evidence="3 5" key="2">
    <citation type="submission" date="2019-03" db="EMBL/GenBank/DDBJ databases">
        <title>Reclassification of Micrococcus aloeverae and Micrococcus yunnanensis as later heterotypic synonyms of Micrococcus luteus.</title>
        <authorList>
            <person name="Huang C.-H."/>
        </authorList>
    </citation>
    <scope>NUCLEOTIDE SEQUENCE [LARGE SCALE GENOMIC DNA]</scope>
    <source>
        <strain evidence="3 5">BCRC 12151</strain>
    </source>
</reference>
<reference evidence="2 4" key="1">
    <citation type="submission" date="2017-02" db="EMBL/GenBank/DDBJ databases">
        <authorList>
            <person name="Peterson S.W."/>
        </authorList>
    </citation>
    <scope>NUCLEOTIDE SEQUENCE [LARGE SCALE GENOMIC DNA]</scope>
    <source>
        <strain evidence="2 4">2B3F</strain>
    </source>
</reference>
<dbReference type="InterPro" id="IPR037523">
    <property type="entry name" value="VOC_core"/>
</dbReference>
<dbReference type="EMBL" id="FUKP01000068">
    <property type="protein sequence ID" value="SJN36197.1"/>
    <property type="molecule type" value="Genomic_DNA"/>
</dbReference>
<protein>
    <submittedName>
        <fullName evidence="3">Lactoylglutathione lyase</fullName>
    </submittedName>
</protein>
<dbReference type="InterPro" id="IPR029068">
    <property type="entry name" value="Glyas_Bleomycin-R_OHBP_Dase"/>
</dbReference>
<dbReference type="Pfam" id="PF00903">
    <property type="entry name" value="Glyoxalase"/>
    <property type="match status" value="1"/>
</dbReference>
<proteinExistence type="predicted"/>
<evidence type="ECO:0000313" key="5">
    <source>
        <dbReference type="Proteomes" id="UP000297477"/>
    </source>
</evidence>
<keyword evidence="3" id="KW-0456">Lyase</keyword>
<dbReference type="PANTHER" id="PTHR36503:SF2">
    <property type="entry name" value="BLR2408 PROTEIN"/>
    <property type="match status" value="1"/>
</dbReference>
<dbReference type="Proteomes" id="UP000297477">
    <property type="component" value="Unassembled WGS sequence"/>
</dbReference>
<dbReference type="PANTHER" id="PTHR36503">
    <property type="entry name" value="BLR2520 PROTEIN"/>
    <property type="match status" value="1"/>
</dbReference>
<dbReference type="InterPro" id="IPR004360">
    <property type="entry name" value="Glyas_Fos-R_dOase_dom"/>
</dbReference>
<evidence type="ECO:0000313" key="3">
    <source>
        <dbReference type="EMBL" id="TFH99281.1"/>
    </source>
</evidence>
<dbReference type="EMBL" id="SPKT01000010">
    <property type="protein sequence ID" value="TFH99281.1"/>
    <property type="molecule type" value="Genomic_DNA"/>
</dbReference>
<dbReference type="RefSeq" id="WP_067190374.1">
    <property type="nucleotide sequence ID" value="NZ_FUKP01000068.1"/>
</dbReference>
<feature type="domain" description="VOC" evidence="1">
    <location>
        <begin position="6"/>
        <end position="137"/>
    </location>
</feature>
<dbReference type="GO" id="GO:0016829">
    <property type="term" value="F:lyase activity"/>
    <property type="evidence" value="ECO:0007669"/>
    <property type="project" value="UniProtKB-KW"/>
</dbReference>
<evidence type="ECO:0000259" key="1">
    <source>
        <dbReference type="PROSITE" id="PS51819"/>
    </source>
</evidence>
<dbReference type="Proteomes" id="UP000196230">
    <property type="component" value="Unassembled WGS sequence"/>
</dbReference>
<sequence length="137" mass="15194">MALFSQPVFLNLPTTDTERIREFWTALGADILEDFSDDDTVCVELTDSTYVMYMTPGSYTDYIGEREIADCITTNSSLMSLIAGDHAAVDNLADRALELGASEVALPEDMVEDMTETGMHSREIVDPDGHQWEFVTA</sequence>
<organism evidence="2 4">
    <name type="scientific">Micrococcus lylae</name>
    <dbReference type="NCBI Taxonomy" id="1273"/>
    <lineage>
        <taxon>Bacteria</taxon>
        <taxon>Bacillati</taxon>
        <taxon>Actinomycetota</taxon>
        <taxon>Actinomycetes</taxon>
        <taxon>Micrococcales</taxon>
        <taxon>Micrococcaceae</taxon>
        <taxon>Micrococcus</taxon>
    </lineage>
</organism>
<dbReference type="Gene3D" id="3.10.180.10">
    <property type="entry name" value="2,3-Dihydroxybiphenyl 1,2-Dioxygenase, domain 1"/>
    <property type="match status" value="1"/>
</dbReference>